<dbReference type="Gene3D" id="3.40.50.720">
    <property type="entry name" value="NAD(P)-binding Rossmann-like Domain"/>
    <property type="match status" value="1"/>
</dbReference>
<dbReference type="AlphaFoldDB" id="A0A511VFR8"/>
<dbReference type="EMBL" id="BJXX01000235">
    <property type="protein sequence ID" value="GEN36808.1"/>
    <property type="molecule type" value="Genomic_DNA"/>
</dbReference>
<evidence type="ECO:0000259" key="2">
    <source>
        <dbReference type="PROSITE" id="PS51202"/>
    </source>
</evidence>
<sequence>MAEKSYAVIGLGRFGSSVVNHLHKAGYEVMAVDENEERVQEHVEAATHAVQADSTDEQALRDVGIGNFDVVVVAIGVDIQASILTTLLLKELGVKRIVAKAQNPRHGQVLYKVGADRVVFPERDMGIRVAHNLVSPNVLDFIELSPDYGVAEVAVSEKMQGKSLVELNVRAQFGVNVVAIKTNNDFNIAPGPEVLLQEGDILIVVGHNDDLRRFEEEM</sequence>
<dbReference type="GO" id="GO:0008324">
    <property type="term" value="F:monoatomic cation transmembrane transporter activity"/>
    <property type="evidence" value="ECO:0007669"/>
    <property type="project" value="InterPro"/>
</dbReference>
<dbReference type="GO" id="GO:0006813">
    <property type="term" value="P:potassium ion transport"/>
    <property type="evidence" value="ECO:0007669"/>
    <property type="project" value="InterPro"/>
</dbReference>
<dbReference type="InterPro" id="IPR036721">
    <property type="entry name" value="RCK_C_sf"/>
</dbReference>
<proteinExistence type="predicted"/>
<dbReference type="SUPFAM" id="SSF51735">
    <property type="entry name" value="NAD(P)-binding Rossmann-fold domains"/>
    <property type="match status" value="1"/>
</dbReference>
<dbReference type="SUPFAM" id="SSF116726">
    <property type="entry name" value="TrkA C-terminal domain-like"/>
    <property type="match status" value="1"/>
</dbReference>
<organism evidence="3 4">
    <name type="scientific">Aneurinibacillus danicus</name>
    <dbReference type="NCBI Taxonomy" id="267746"/>
    <lineage>
        <taxon>Bacteria</taxon>
        <taxon>Bacillati</taxon>
        <taxon>Bacillota</taxon>
        <taxon>Bacilli</taxon>
        <taxon>Bacillales</taxon>
        <taxon>Paenibacillaceae</taxon>
        <taxon>Aneurinibacillus group</taxon>
        <taxon>Aneurinibacillus</taxon>
    </lineage>
</organism>
<dbReference type="Gene3D" id="3.30.70.1450">
    <property type="entry name" value="Regulator of K+ conductance, C-terminal domain"/>
    <property type="match status" value="1"/>
</dbReference>
<dbReference type="PANTHER" id="PTHR43833:SF7">
    <property type="entry name" value="KTR SYSTEM POTASSIUM UPTAKE PROTEIN C"/>
    <property type="match status" value="1"/>
</dbReference>
<dbReference type="InterPro" id="IPR036291">
    <property type="entry name" value="NAD(P)-bd_dom_sf"/>
</dbReference>
<feature type="domain" description="RCK C-terminal" evidence="2">
    <location>
        <begin position="136"/>
        <end position="218"/>
    </location>
</feature>
<keyword evidence="4" id="KW-1185">Reference proteome</keyword>
<evidence type="ECO:0000259" key="1">
    <source>
        <dbReference type="PROSITE" id="PS51201"/>
    </source>
</evidence>
<evidence type="ECO:0000313" key="4">
    <source>
        <dbReference type="Proteomes" id="UP000321157"/>
    </source>
</evidence>
<dbReference type="OrthoDB" id="9776294at2"/>
<dbReference type="InterPro" id="IPR003148">
    <property type="entry name" value="RCK_N"/>
</dbReference>
<evidence type="ECO:0000313" key="3">
    <source>
        <dbReference type="EMBL" id="GEN36808.1"/>
    </source>
</evidence>
<dbReference type="Proteomes" id="UP000321157">
    <property type="component" value="Unassembled WGS sequence"/>
</dbReference>
<accession>A0A511VFR8</accession>
<dbReference type="Pfam" id="PF02080">
    <property type="entry name" value="TrkA_C"/>
    <property type="match status" value="1"/>
</dbReference>
<dbReference type="Pfam" id="PF02254">
    <property type="entry name" value="TrkA_N"/>
    <property type="match status" value="1"/>
</dbReference>
<protein>
    <submittedName>
        <fullName evidence="3">Potassium transporter Trk</fullName>
    </submittedName>
</protein>
<dbReference type="RefSeq" id="WP_146812433.1">
    <property type="nucleotide sequence ID" value="NZ_BJXX01000235.1"/>
</dbReference>
<comment type="caution">
    <text evidence="3">The sequence shown here is derived from an EMBL/GenBank/DDBJ whole genome shotgun (WGS) entry which is preliminary data.</text>
</comment>
<gene>
    <name evidence="3" type="ORF">ADA01nite_42680</name>
</gene>
<dbReference type="PROSITE" id="PS51201">
    <property type="entry name" value="RCK_N"/>
    <property type="match status" value="1"/>
</dbReference>
<name>A0A511VFR8_9BACL</name>
<reference evidence="3 4" key="1">
    <citation type="submission" date="2019-07" db="EMBL/GenBank/DDBJ databases">
        <title>Whole genome shotgun sequence of Aneurinibacillus danicus NBRC 102444.</title>
        <authorList>
            <person name="Hosoyama A."/>
            <person name="Uohara A."/>
            <person name="Ohji S."/>
            <person name="Ichikawa N."/>
        </authorList>
    </citation>
    <scope>NUCLEOTIDE SEQUENCE [LARGE SCALE GENOMIC DNA]</scope>
    <source>
        <strain evidence="3 4">NBRC 102444</strain>
    </source>
</reference>
<dbReference type="InterPro" id="IPR006037">
    <property type="entry name" value="RCK_C"/>
</dbReference>
<dbReference type="InterPro" id="IPR050721">
    <property type="entry name" value="Trk_Ktr_HKT_K-transport"/>
</dbReference>
<dbReference type="PROSITE" id="PS51202">
    <property type="entry name" value="RCK_C"/>
    <property type="match status" value="1"/>
</dbReference>
<feature type="domain" description="RCK N-terminal" evidence="1">
    <location>
        <begin position="3"/>
        <end position="119"/>
    </location>
</feature>
<dbReference type="PANTHER" id="PTHR43833">
    <property type="entry name" value="POTASSIUM CHANNEL PROTEIN 2-RELATED-RELATED"/>
    <property type="match status" value="1"/>
</dbReference>